<feature type="transmembrane region" description="Helical" evidence="9">
    <location>
        <begin position="293"/>
        <end position="316"/>
    </location>
</feature>
<reference evidence="12" key="3">
    <citation type="submission" date="2014-09" db="EMBL/GenBank/DDBJ databases">
        <authorList>
            <person name="Magalhaes I.L.F."/>
            <person name="Oliveira U."/>
            <person name="Santos F.R."/>
            <person name="Vidigal T.H.D.A."/>
            <person name="Brescovit A.D."/>
            <person name="Santos A.J."/>
        </authorList>
    </citation>
    <scope>NUCLEOTIDE SEQUENCE</scope>
</reference>
<feature type="transmembrane region" description="Helical" evidence="9">
    <location>
        <begin position="115"/>
        <end position="136"/>
    </location>
</feature>
<keyword evidence="5" id="KW-0256">Endoplasmic reticulum</keyword>
<feature type="transmembrane region" description="Helical" evidence="9">
    <location>
        <begin position="262"/>
        <end position="281"/>
    </location>
</feature>
<dbReference type="SMART" id="SM00730">
    <property type="entry name" value="PSN"/>
    <property type="match status" value="1"/>
</dbReference>
<evidence type="ECO:0000313" key="12">
    <source>
        <dbReference type="EMBL" id="JAG57959.1"/>
    </source>
</evidence>
<feature type="transmembrane region" description="Helical" evidence="9">
    <location>
        <begin position="83"/>
        <end position="103"/>
    </location>
</feature>
<dbReference type="PANTHER" id="PTHR12174">
    <property type="entry name" value="SIGNAL PEPTIDE PEPTIDASE"/>
    <property type="match status" value="1"/>
</dbReference>
<dbReference type="EMBL" id="GBRD01007861">
    <property type="protein sequence ID" value="JAG57960.1"/>
    <property type="molecule type" value="Transcribed_RNA"/>
</dbReference>
<evidence type="ECO:0000256" key="9">
    <source>
        <dbReference type="SAM" id="Phobius"/>
    </source>
</evidence>
<feature type="transmembrane region" description="Helical" evidence="9">
    <location>
        <begin position="322"/>
        <end position="340"/>
    </location>
</feature>
<reference evidence="10" key="1">
    <citation type="journal article" date="2014" name="PLoS ONE">
        <title>Transcriptome-Based Identification of ABC Transporters in the Western Tarnished Plant Bug Lygus hesperus.</title>
        <authorList>
            <person name="Hull J.J."/>
            <person name="Chaney K."/>
            <person name="Geib S.M."/>
            <person name="Fabrick J.A."/>
            <person name="Brent C.S."/>
            <person name="Walsh D."/>
            <person name="Lavine L.C."/>
        </authorList>
    </citation>
    <scope>NUCLEOTIDE SEQUENCE</scope>
</reference>
<keyword evidence="4" id="KW-0378">Hydrolase</keyword>
<dbReference type="EMBL" id="GBHO01043488">
    <property type="protein sequence ID" value="JAG00116.1"/>
    <property type="molecule type" value="Transcribed_RNA"/>
</dbReference>
<accession>A0A0A9W5J7</accession>
<feature type="transmembrane region" description="Helical" evidence="9">
    <location>
        <begin position="35"/>
        <end position="54"/>
    </location>
</feature>
<dbReference type="EMBL" id="GBHO01043489">
    <property type="protein sequence ID" value="JAG00115.1"/>
    <property type="molecule type" value="Transcribed_RNA"/>
</dbReference>
<feature type="compositionally biased region" description="Basic and acidic residues" evidence="8">
    <location>
        <begin position="352"/>
        <end position="361"/>
    </location>
</feature>
<keyword evidence="6 9" id="KW-1133">Transmembrane helix</keyword>
<name>A0A0A9W5J7_LYGHE</name>
<evidence type="ECO:0000256" key="2">
    <source>
        <dbReference type="ARBA" id="ARBA00006859"/>
    </source>
</evidence>
<reference evidence="13" key="4">
    <citation type="journal article" date="2016" name="Gigascience">
        <title>De novo construction of an expanded transcriptome assembly for the western tarnished plant bug, Lygus hesperus.</title>
        <authorList>
            <person name="Tassone E.E."/>
            <person name="Geib S.M."/>
            <person name="Hall B."/>
            <person name="Fabrick J.A."/>
            <person name="Brent C.S."/>
            <person name="Hull J.J."/>
        </authorList>
    </citation>
    <scope>NUCLEOTIDE SEQUENCE</scope>
</reference>
<organism evidence="10">
    <name type="scientific">Lygus hesperus</name>
    <name type="common">Western plant bug</name>
    <dbReference type="NCBI Taxonomy" id="30085"/>
    <lineage>
        <taxon>Eukaryota</taxon>
        <taxon>Metazoa</taxon>
        <taxon>Ecdysozoa</taxon>
        <taxon>Arthropoda</taxon>
        <taxon>Hexapoda</taxon>
        <taxon>Insecta</taxon>
        <taxon>Pterygota</taxon>
        <taxon>Neoptera</taxon>
        <taxon>Paraneoptera</taxon>
        <taxon>Hemiptera</taxon>
        <taxon>Heteroptera</taxon>
        <taxon>Panheteroptera</taxon>
        <taxon>Cimicomorpha</taxon>
        <taxon>Miridae</taxon>
        <taxon>Mirini</taxon>
        <taxon>Lygus</taxon>
    </lineage>
</organism>
<evidence type="ECO:0000256" key="5">
    <source>
        <dbReference type="ARBA" id="ARBA00022824"/>
    </source>
</evidence>
<dbReference type="Pfam" id="PF04258">
    <property type="entry name" value="Peptidase_A22B"/>
    <property type="match status" value="1"/>
</dbReference>
<dbReference type="AlphaFoldDB" id="A0A0A9W5J7"/>
<keyword evidence="7 9" id="KW-0472">Membrane</keyword>
<dbReference type="GO" id="GO:0098554">
    <property type="term" value="C:cytoplasmic side of endoplasmic reticulum membrane"/>
    <property type="evidence" value="ECO:0007669"/>
    <property type="project" value="TreeGrafter"/>
</dbReference>
<evidence type="ECO:0000256" key="7">
    <source>
        <dbReference type="ARBA" id="ARBA00023136"/>
    </source>
</evidence>
<proteinExistence type="inferred from homology"/>
<evidence type="ECO:0000313" key="13">
    <source>
        <dbReference type="EMBL" id="JAQ08095.1"/>
    </source>
</evidence>
<sequence length="375" mass="41960">MAANDPVENIVDSLNNTDVPVNENIKIPATPEGMAVAYASLVIMALFPIALGSVRSVKHHKEMKQQHKKSGEKPDTMTQKDAAMFPFMASMALFALYIFFKIFSKEYINLLLTGYFFVLGVLALCHLASPIISSLVPATIPNIPFHLIFVSNHNNHLIDYEFTTYDMVCLVCCSLVGIWYVYEKHWVVNNLFGIAFAISGVEMLHLNNVVTGCILLCGLFVYDIFWVFGTNVMVTVAKSFEAPIKLVFPQDLLEHGLKANNFAMLGLGDIVIPGIFIALLLRFDNSRKKNSKFYFYATFVAYFVGLLTTIFVMHVFKHAQPALLYLVPACLGTPLFLALIRGDISTMFQYEDHPSDDDKKKTNNKSPKAKKVKGT</sequence>
<evidence type="ECO:0000313" key="10">
    <source>
        <dbReference type="EMBL" id="JAG00115.1"/>
    </source>
</evidence>
<comment type="subcellular location">
    <subcellularLocation>
        <location evidence="1">Endoplasmic reticulum membrane</location>
        <topology evidence="1">Multi-pass membrane protein</topology>
    </subcellularLocation>
</comment>
<feature type="transmembrane region" description="Helical" evidence="9">
    <location>
        <begin position="157"/>
        <end position="180"/>
    </location>
</feature>
<gene>
    <name evidence="10" type="primary">HM13_5</name>
    <name evidence="11" type="synonym">HM13_0</name>
    <name evidence="10" type="ORF">CM83_49469</name>
    <name evidence="11" type="ORF">CM83_49471</name>
    <name evidence="13" type="ORF">g.33521</name>
</gene>
<dbReference type="GO" id="GO:0098553">
    <property type="term" value="C:lumenal side of endoplasmic reticulum membrane"/>
    <property type="evidence" value="ECO:0007669"/>
    <property type="project" value="TreeGrafter"/>
</dbReference>
<evidence type="ECO:0000256" key="3">
    <source>
        <dbReference type="ARBA" id="ARBA00022692"/>
    </source>
</evidence>
<dbReference type="GO" id="GO:0006465">
    <property type="term" value="P:signal peptide processing"/>
    <property type="evidence" value="ECO:0007669"/>
    <property type="project" value="TreeGrafter"/>
</dbReference>
<dbReference type="GO" id="GO:0042500">
    <property type="term" value="F:aspartic endopeptidase activity, intramembrane cleaving"/>
    <property type="evidence" value="ECO:0007669"/>
    <property type="project" value="InterPro"/>
</dbReference>
<evidence type="ECO:0000256" key="4">
    <source>
        <dbReference type="ARBA" id="ARBA00022801"/>
    </source>
</evidence>
<feature type="transmembrane region" description="Helical" evidence="9">
    <location>
        <begin position="209"/>
        <end position="228"/>
    </location>
</feature>
<protein>
    <submittedName>
        <fullName evidence="10">Minor histocompatibility antigen H13</fullName>
    </submittedName>
</protein>
<evidence type="ECO:0000313" key="11">
    <source>
        <dbReference type="EMBL" id="JAG00116.1"/>
    </source>
</evidence>
<evidence type="ECO:0000256" key="6">
    <source>
        <dbReference type="ARBA" id="ARBA00022989"/>
    </source>
</evidence>
<dbReference type="PANTHER" id="PTHR12174:SF23">
    <property type="entry name" value="MINOR HISTOCOMPATIBILITY ANTIGEN H13"/>
    <property type="match status" value="1"/>
</dbReference>
<dbReference type="GO" id="GO:0033619">
    <property type="term" value="P:membrane protein proteolysis"/>
    <property type="evidence" value="ECO:0007669"/>
    <property type="project" value="TreeGrafter"/>
</dbReference>
<dbReference type="InterPro" id="IPR006639">
    <property type="entry name" value="Preselin/SPP"/>
</dbReference>
<dbReference type="InterPro" id="IPR007369">
    <property type="entry name" value="Peptidase_A22B_SPP"/>
</dbReference>
<evidence type="ECO:0000256" key="1">
    <source>
        <dbReference type="ARBA" id="ARBA00004477"/>
    </source>
</evidence>
<dbReference type="EMBL" id="GDHC01010534">
    <property type="protein sequence ID" value="JAQ08095.1"/>
    <property type="molecule type" value="Transcribed_RNA"/>
</dbReference>
<feature type="region of interest" description="Disordered" evidence="8">
    <location>
        <begin position="352"/>
        <end position="375"/>
    </location>
</feature>
<comment type="similarity">
    <text evidence="2">Belongs to the peptidase A22B family.</text>
</comment>
<dbReference type="EMBL" id="GBRD01007862">
    <property type="protein sequence ID" value="JAG57959.1"/>
    <property type="molecule type" value="Transcribed_RNA"/>
</dbReference>
<keyword evidence="3 9" id="KW-0812">Transmembrane</keyword>
<reference evidence="10" key="2">
    <citation type="submission" date="2014-07" db="EMBL/GenBank/DDBJ databases">
        <authorList>
            <person name="Hull J."/>
        </authorList>
    </citation>
    <scope>NUCLEOTIDE SEQUENCE</scope>
</reference>
<evidence type="ECO:0000256" key="8">
    <source>
        <dbReference type="SAM" id="MobiDB-lite"/>
    </source>
</evidence>